<sequence length="111" mass="12637">MRTAQDRLINNEIMEFRLEILVAIYMACKAGEIRKVVAPNGVSYCISFHDNSLVISSKTNSNDLDTSLLPFIESKIGDTTMCFSKSTTSHEFKPIFFMVWEDFEIDEETLG</sequence>
<dbReference type="KEGG" id="plut:EI981_25125"/>
<protein>
    <submittedName>
        <fullName evidence="1">Uncharacterized protein</fullName>
    </submittedName>
</protein>
<evidence type="ECO:0000313" key="1">
    <source>
        <dbReference type="EMBL" id="AZS17378.1"/>
    </source>
</evidence>
<accession>A0A3Q9IEP0</accession>
<dbReference type="AlphaFoldDB" id="A0A3Q9IEP0"/>
<gene>
    <name evidence="1" type="ORF">EI981_25125</name>
</gene>
<proteinExistence type="predicted"/>
<dbReference type="RefSeq" id="WP_127002888.1">
    <property type="nucleotide sequence ID" value="NZ_CP034346.1"/>
</dbReference>
<dbReference type="Proteomes" id="UP000270678">
    <property type="component" value="Chromosome"/>
</dbReference>
<reference evidence="2" key="1">
    <citation type="submission" date="2018-12" db="EMBL/GenBank/DDBJ databases">
        <title>Complete genome sequence of Paenibacillus sp. MBLB1234.</title>
        <authorList>
            <person name="Nam Y.-D."/>
            <person name="Kang J."/>
            <person name="Chung W.-H."/>
            <person name="Park Y.S."/>
        </authorList>
    </citation>
    <scope>NUCLEOTIDE SEQUENCE [LARGE SCALE GENOMIC DNA]</scope>
    <source>
        <strain evidence="2">MBLB1234</strain>
    </source>
</reference>
<evidence type="ECO:0000313" key="2">
    <source>
        <dbReference type="Proteomes" id="UP000270678"/>
    </source>
</evidence>
<name>A0A3Q9IEP0_9BACL</name>
<keyword evidence="2" id="KW-1185">Reference proteome</keyword>
<organism evidence="1 2">
    <name type="scientific">Paenibacillus lutimineralis</name>
    <dbReference type="NCBI Taxonomy" id="2707005"/>
    <lineage>
        <taxon>Bacteria</taxon>
        <taxon>Bacillati</taxon>
        <taxon>Bacillota</taxon>
        <taxon>Bacilli</taxon>
        <taxon>Bacillales</taxon>
        <taxon>Paenibacillaceae</taxon>
        <taxon>Paenibacillus</taxon>
    </lineage>
</organism>
<dbReference type="EMBL" id="CP034346">
    <property type="protein sequence ID" value="AZS17378.1"/>
    <property type="molecule type" value="Genomic_DNA"/>
</dbReference>